<organism evidence="1 2">
    <name type="scientific">Lysinibacillus parviboronicapiens</name>
    <dbReference type="NCBI Taxonomy" id="436516"/>
    <lineage>
        <taxon>Bacteria</taxon>
        <taxon>Bacillati</taxon>
        <taxon>Bacillota</taxon>
        <taxon>Bacilli</taxon>
        <taxon>Bacillales</taxon>
        <taxon>Bacillaceae</taxon>
        <taxon>Lysinibacillus</taxon>
    </lineage>
</organism>
<name>A0ABV2PH96_9BACI</name>
<dbReference type="EMBL" id="JBEPSB010000003">
    <property type="protein sequence ID" value="MET4560014.1"/>
    <property type="molecule type" value="Genomic_DNA"/>
</dbReference>
<protein>
    <recommendedName>
        <fullName evidence="3">50S ribosomal protein L30</fullName>
    </recommendedName>
</protein>
<accession>A0ABV2PH96</accession>
<reference evidence="1 2" key="1">
    <citation type="submission" date="2024-06" db="EMBL/GenBank/DDBJ databases">
        <title>Sorghum-associated microbial communities from plants grown in Nebraska, USA.</title>
        <authorList>
            <person name="Schachtman D."/>
        </authorList>
    </citation>
    <scope>NUCLEOTIDE SEQUENCE [LARGE SCALE GENOMIC DNA]</scope>
    <source>
        <strain evidence="1 2">736</strain>
    </source>
</reference>
<evidence type="ECO:0000313" key="2">
    <source>
        <dbReference type="Proteomes" id="UP001549363"/>
    </source>
</evidence>
<proteinExistence type="predicted"/>
<dbReference type="Proteomes" id="UP001549363">
    <property type="component" value="Unassembled WGS sequence"/>
</dbReference>
<gene>
    <name evidence="1" type="ORF">ABIA69_001157</name>
</gene>
<evidence type="ECO:0008006" key="3">
    <source>
        <dbReference type="Google" id="ProtNLM"/>
    </source>
</evidence>
<keyword evidence="2" id="KW-1185">Reference proteome</keyword>
<comment type="caution">
    <text evidence="1">The sequence shown here is derived from an EMBL/GenBank/DDBJ whole genome shotgun (WGS) entry which is preliminary data.</text>
</comment>
<sequence>MVSKMKVNAVIDTQKHHALLVRNILGVGHKVNR</sequence>
<evidence type="ECO:0000313" key="1">
    <source>
        <dbReference type="EMBL" id="MET4560014.1"/>
    </source>
</evidence>